<keyword evidence="2" id="KW-1185">Reference proteome</keyword>
<proteinExistence type="predicted"/>
<dbReference type="AlphaFoldDB" id="A0A6N4W7M8"/>
<dbReference type="Proteomes" id="UP000467249">
    <property type="component" value="Chromosome"/>
</dbReference>
<name>A0A6N4W7M8_9MYCO</name>
<evidence type="ECO:0000313" key="2">
    <source>
        <dbReference type="Proteomes" id="UP000467249"/>
    </source>
</evidence>
<evidence type="ECO:0000313" key="1">
    <source>
        <dbReference type="EMBL" id="BBZ76094.1"/>
    </source>
</evidence>
<accession>A0A6N4W7M8</accession>
<gene>
    <name evidence="1" type="ORF">MANY_14310</name>
</gene>
<sequence length="208" mass="21712">MVQGQRLVFTGHIAGLGTESGVRLVIGRWPVSPFGSFADVMVQTPDDERILLAPSQQVADFVAATYQFDRIELGAVAADLAADRLTVSAPGLEVTARIGAAAPVDRLLRLVPGRLAIAPWWLAAINPVAALIVPGVRTAGSAGNGRREYYGVRRSRRIVGACGTFGRRDLGGLAPLLPAVDFGFSSAPPDPQIVSVTTTIDMPASAAG</sequence>
<dbReference type="EMBL" id="AP022620">
    <property type="protein sequence ID" value="BBZ76094.1"/>
    <property type="molecule type" value="Genomic_DNA"/>
</dbReference>
<organism evidence="1 2">
    <name type="scientific">Mycolicibacterium anyangense</name>
    <dbReference type="NCBI Taxonomy" id="1431246"/>
    <lineage>
        <taxon>Bacteria</taxon>
        <taxon>Bacillati</taxon>
        <taxon>Actinomycetota</taxon>
        <taxon>Actinomycetes</taxon>
        <taxon>Mycobacteriales</taxon>
        <taxon>Mycobacteriaceae</taxon>
        <taxon>Mycolicibacterium</taxon>
    </lineage>
</organism>
<protein>
    <submittedName>
        <fullName evidence="1">Uncharacterized protein</fullName>
    </submittedName>
</protein>
<dbReference type="KEGG" id="many:MANY_14310"/>
<reference evidence="1 2" key="1">
    <citation type="journal article" date="2019" name="Emerg. Microbes Infect.">
        <title>Comprehensive subspecies identification of 175 nontuberculous mycobacteria species based on 7547 genomic profiles.</title>
        <authorList>
            <person name="Matsumoto Y."/>
            <person name="Kinjo T."/>
            <person name="Motooka D."/>
            <person name="Nabeya D."/>
            <person name="Jung N."/>
            <person name="Uechi K."/>
            <person name="Horii T."/>
            <person name="Iida T."/>
            <person name="Fujita J."/>
            <person name="Nakamura S."/>
        </authorList>
    </citation>
    <scope>NUCLEOTIDE SEQUENCE [LARGE SCALE GENOMIC DNA]</scope>
    <source>
        <strain evidence="1 2">JCM 30275</strain>
    </source>
</reference>